<evidence type="ECO:0000313" key="3">
    <source>
        <dbReference type="EMBL" id="JAB95938.1"/>
    </source>
</evidence>
<dbReference type="GO" id="GO:0016020">
    <property type="term" value="C:membrane"/>
    <property type="evidence" value="ECO:0007669"/>
    <property type="project" value="TreeGrafter"/>
</dbReference>
<dbReference type="EMBL" id="GAMC01010617">
    <property type="protein sequence ID" value="JAB95938.1"/>
    <property type="molecule type" value="mRNA"/>
</dbReference>
<dbReference type="InterPro" id="IPR012464">
    <property type="entry name" value="DUF1676"/>
</dbReference>
<proteinExistence type="evidence at transcript level"/>
<accession>W8BG86</accession>
<reference evidence="3" key="2">
    <citation type="journal article" date="2014" name="BMC Genomics">
        <title>A genomic perspective to assessing quality of mass-reared SIT flies used in Mediterranean fruit fly (Ceratitis capitata) eradication in California.</title>
        <authorList>
            <person name="Calla B."/>
            <person name="Hall B."/>
            <person name="Hou S."/>
            <person name="Geib S.M."/>
        </authorList>
    </citation>
    <scope>NUCLEOTIDE SEQUENCE</scope>
</reference>
<evidence type="ECO:0008006" key="4">
    <source>
        <dbReference type="Google" id="ProtNLM"/>
    </source>
</evidence>
<keyword evidence="2" id="KW-0732">Signal</keyword>
<keyword evidence="1" id="KW-0812">Transmembrane</keyword>
<feature type="transmembrane region" description="Helical" evidence="1">
    <location>
        <begin position="158"/>
        <end position="189"/>
    </location>
</feature>
<dbReference type="PANTHER" id="PTHR21879:SF1">
    <property type="entry name" value="FI01546P"/>
    <property type="match status" value="1"/>
</dbReference>
<dbReference type="AlphaFoldDB" id="W8BG86"/>
<evidence type="ECO:0000256" key="2">
    <source>
        <dbReference type="SAM" id="SignalP"/>
    </source>
</evidence>
<keyword evidence="1" id="KW-0472">Membrane</keyword>
<keyword evidence="1" id="KW-1133">Transmembrane helix</keyword>
<organism evidence="3">
    <name type="scientific">Ceratitis capitata</name>
    <name type="common">Mediterranean fruit fly</name>
    <name type="synonym">Tephritis capitata</name>
    <dbReference type="NCBI Taxonomy" id="7213"/>
    <lineage>
        <taxon>Eukaryota</taxon>
        <taxon>Metazoa</taxon>
        <taxon>Ecdysozoa</taxon>
        <taxon>Arthropoda</taxon>
        <taxon>Hexapoda</taxon>
        <taxon>Insecta</taxon>
        <taxon>Pterygota</taxon>
        <taxon>Neoptera</taxon>
        <taxon>Endopterygota</taxon>
        <taxon>Diptera</taxon>
        <taxon>Brachycera</taxon>
        <taxon>Muscomorpha</taxon>
        <taxon>Tephritoidea</taxon>
        <taxon>Tephritidae</taxon>
        <taxon>Ceratitis</taxon>
        <taxon>Ceratitis</taxon>
    </lineage>
</organism>
<feature type="signal peptide" evidence="2">
    <location>
        <begin position="1"/>
        <end position="16"/>
    </location>
</feature>
<feature type="chain" id="PRO_5004909247" description="Osiris 9" evidence="2">
    <location>
        <begin position="17"/>
        <end position="232"/>
    </location>
</feature>
<dbReference type="Pfam" id="PF07898">
    <property type="entry name" value="DUF1676"/>
    <property type="match status" value="1"/>
</dbReference>
<name>W8BG86_CERCA</name>
<protein>
    <recommendedName>
        <fullName evidence="4">Osiris 9</fullName>
    </recommendedName>
</protein>
<dbReference type="OrthoDB" id="8194491at2759"/>
<evidence type="ECO:0000256" key="1">
    <source>
        <dbReference type="SAM" id="Phobius"/>
    </source>
</evidence>
<sequence length="232" mass="25863">MFKFVCLFALVATSAASSSTSESDSLLTSALKMVKECGDRSMVLCMKERALHYFDTENGDVKLTEGISLIKTDDIPVGRSLSDAALPDEPEARENEVDALLVERVARFFGTHTLQFKVPKDSIQDMQRALEESRGKKKEKKKYLLPLLMLFKLKMAALLPLAIGFLALISFKALVIGKIALLLSGIIGLKKLLESKKENYEVVAHPHYSHEEHGYGRSLHEAQKLAYSAYKQ</sequence>
<dbReference type="PANTHER" id="PTHR21879">
    <property type="entry name" value="FI03362P-RELATED-RELATED"/>
    <property type="match status" value="1"/>
</dbReference>
<reference evidence="3" key="1">
    <citation type="submission" date="2013-07" db="EMBL/GenBank/DDBJ databases">
        <authorList>
            <person name="Geib S."/>
        </authorList>
    </citation>
    <scope>NUCLEOTIDE SEQUENCE</scope>
</reference>